<dbReference type="PANTHER" id="PTHR24410:SF23">
    <property type="entry name" value="BTB DOMAIN-CONTAINING PROTEIN-RELATED"/>
    <property type="match status" value="1"/>
</dbReference>
<dbReference type="SUPFAM" id="SSF54695">
    <property type="entry name" value="POZ domain"/>
    <property type="match status" value="1"/>
</dbReference>
<protein>
    <submittedName>
        <fullName evidence="3">BTB/POZ protein</fullName>
    </submittedName>
</protein>
<reference evidence="3 4" key="1">
    <citation type="submission" date="2018-06" db="EMBL/GenBank/DDBJ databases">
        <title>Comparative genomics reveals the genomic features of Rhizophagus irregularis, R. cerebriforme, R. diaphanum and Gigaspora rosea, and their symbiotic lifestyle signature.</title>
        <authorList>
            <person name="Morin E."/>
            <person name="San Clemente H."/>
            <person name="Chen E.C.H."/>
            <person name="De La Providencia I."/>
            <person name="Hainaut M."/>
            <person name="Kuo A."/>
            <person name="Kohler A."/>
            <person name="Murat C."/>
            <person name="Tang N."/>
            <person name="Roy S."/>
            <person name="Loubradou J."/>
            <person name="Henrissat B."/>
            <person name="Grigoriev I.V."/>
            <person name="Corradi N."/>
            <person name="Roux C."/>
            <person name="Martin F.M."/>
        </authorList>
    </citation>
    <scope>NUCLEOTIDE SEQUENCE [LARGE SCALE GENOMIC DNA]</scope>
    <source>
        <strain evidence="3 4">DAOM 227022</strain>
    </source>
</reference>
<keyword evidence="4" id="KW-1185">Reference proteome</keyword>
<dbReference type="CDD" id="cd18186">
    <property type="entry name" value="BTB_POZ_ZBTB_KLHL-like"/>
    <property type="match status" value="1"/>
</dbReference>
<evidence type="ECO:0000256" key="1">
    <source>
        <dbReference type="SAM" id="MobiDB-lite"/>
    </source>
</evidence>
<feature type="compositionally biased region" description="Low complexity" evidence="1">
    <location>
        <begin position="308"/>
        <end position="333"/>
    </location>
</feature>
<dbReference type="AlphaFoldDB" id="A0A397SD70"/>
<sequence>MSSKLSNILHEEYNDILESTEFYDTEIVIGKGPIKVFKVHSLILKIRSPYFRTALSDKWVKTENNIIKLKNPNISVKIFDILIKYIYSSIVDITENDIKTNVELLIAADELCLIDLCTFIEEYFLKNKALLKQNFVLIQDIATKFTHFKKLSQFYLSNFQRKPSLIFKAKDFTTIKKDILLNLLVKNNHSLKTIKIWDKLIEWCIAQSSELSSDVKRWKPSEVATFGDLLRPFIPYIDFKEIAASDFSQKIRPFKDIFDTDFYVKILEYYSFDNKNKRRKRSGSLLSSDDSNFSSSFDGSTSLLFSDGSNSSSSSDGSSSSSSSDSSSSSSSSDDSDSEHSLFDSPFSLENNSIAGFKRKKKKKLLL</sequence>
<feature type="domain" description="BTB" evidence="2">
    <location>
        <begin position="23"/>
        <end position="95"/>
    </location>
</feature>
<evidence type="ECO:0000313" key="4">
    <source>
        <dbReference type="Proteomes" id="UP000265703"/>
    </source>
</evidence>
<comment type="caution">
    <text evidence="3">The sequence shown here is derived from an EMBL/GenBank/DDBJ whole genome shotgun (WGS) entry which is preliminary data.</text>
</comment>
<dbReference type="PANTHER" id="PTHR24410">
    <property type="entry name" value="HL07962P-RELATED"/>
    <property type="match status" value="1"/>
</dbReference>
<dbReference type="InterPro" id="IPR011333">
    <property type="entry name" value="SKP1/BTB/POZ_sf"/>
</dbReference>
<dbReference type="OrthoDB" id="6359816at2759"/>
<name>A0A397SD70_9GLOM</name>
<accession>A0A397SD70</accession>
<dbReference type="InterPro" id="IPR051481">
    <property type="entry name" value="BTB-POZ/Galectin-3-binding"/>
</dbReference>
<dbReference type="PROSITE" id="PS50097">
    <property type="entry name" value="BTB"/>
    <property type="match status" value="1"/>
</dbReference>
<proteinExistence type="predicted"/>
<organism evidence="3 4">
    <name type="scientific">Glomus cerebriforme</name>
    <dbReference type="NCBI Taxonomy" id="658196"/>
    <lineage>
        <taxon>Eukaryota</taxon>
        <taxon>Fungi</taxon>
        <taxon>Fungi incertae sedis</taxon>
        <taxon>Mucoromycota</taxon>
        <taxon>Glomeromycotina</taxon>
        <taxon>Glomeromycetes</taxon>
        <taxon>Glomerales</taxon>
        <taxon>Glomeraceae</taxon>
        <taxon>Glomus</taxon>
    </lineage>
</organism>
<gene>
    <name evidence="3" type="ORF">C1645_880059</name>
</gene>
<feature type="region of interest" description="Disordered" evidence="1">
    <location>
        <begin position="308"/>
        <end position="349"/>
    </location>
</feature>
<dbReference type="Proteomes" id="UP000265703">
    <property type="component" value="Unassembled WGS sequence"/>
</dbReference>
<dbReference type="Pfam" id="PF00651">
    <property type="entry name" value="BTB"/>
    <property type="match status" value="1"/>
</dbReference>
<dbReference type="EMBL" id="QKYT01000509">
    <property type="protein sequence ID" value="RIA84220.1"/>
    <property type="molecule type" value="Genomic_DNA"/>
</dbReference>
<dbReference type="InterPro" id="IPR000210">
    <property type="entry name" value="BTB/POZ_dom"/>
</dbReference>
<dbReference type="SMART" id="SM00225">
    <property type="entry name" value="BTB"/>
    <property type="match status" value="1"/>
</dbReference>
<evidence type="ECO:0000313" key="3">
    <source>
        <dbReference type="EMBL" id="RIA84220.1"/>
    </source>
</evidence>
<dbReference type="Gene3D" id="3.30.710.10">
    <property type="entry name" value="Potassium Channel Kv1.1, Chain A"/>
    <property type="match status" value="1"/>
</dbReference>
<evidence type="ECO:0000259" key="2">
    <source>
        <dbReference type="PROSITE" id="PS50097"/>
    </source>
</evidence>